<feature type="transmembrane region" description="Helical" evidence="1">
    <location>
        <begin position="126"/>
        <end position="145"/>
    </location>
</feature>
<dbReference type="EMBL" id="MAEL01000038">
    <property type="protein sequence ID" value="KAF1303771.1"/>
    <property type="molecule type" value="Genomic_DNA"/>
</dbReference>
<feature type="transmembrane region" description="Helical" evidence="1">
    <location>
        <begin position="54"/>
        <end position="76"/>
    </location>
</feature>
<sequence>MGKVHKNGRNFEKETQQKNFRYNRFLLLRYLLALFFFVNLHVMILFLIGHHKMAIWPMGLLIAIVPAVFEHVKLYGAKEDEKANQLRYTALYYHIQLMVNLLLSLSALTGVGFHTIFPFLTNTMQSRFLVLAILAIGLLLIAVCLKRITAIRSQKDRHYQYIQKYEKAINK</sequence>
<keyword evidence="1" id="KW-1133">Transmembrane helix</keyword>
<protein>
    <recommendedName>
        <fullName evidence="4">PTS cellobiose transporter subunit IIA</fullName>
    </recommendedName>
</protein>
<feature type="transmembrane region" description="Helical" evidence="1">
    <location>
        <begin position="97"/>
        <end position="120"/>
    </location>
</feature>
<evidence type="ECO:0000313" key="3">
    <source>
        <dbReference type="Proteomes" id="UP000782705"/>
    </source>
</evidence>
<keyword evidence="1" id="KW-0472">Membrane</keyword>
<feature type="transmembrane region" description="Helical" evidence="1">
    <location>
        <begin position="27"/>
        <end position="48"/>
    </location>
</feature>
<gene>
    <name evidence="2" type="ORF">BAU17_11330</name>
</gene>
<keyword evidence="3" id="KW-1185">Reference proteome</keyword>
<evidence type="ECO:0000313" key="2">
    <source>
        <dbReference type="EMBL" id="KAF1303771.1"/>
    </source>
</evidence>
<name>A0ABQ6YZV4_9ENTE</name>
<evidence type="ECO:0008006" key="4">
    <source>
        <dbReference type="Google" id="ProtNLM"/>
    </source>
</evidence>
<dbReference type="Proteomes" id="UP000782705">
    <property type="component" value="Unassembled WGS sequence"/>
</dbReference>
<organism evidence="2 3">
    <name type="scientific">Candidatus Enterococcus willemsii</name>
    <dbReference type="NCBI Taxonomy" id="1857215"/>
    <lineage>
        <taxon>Bacteria</taxon>
        <taxon>Bacillati</taxon>
        <taxon>Bacillota</taxon>
        <taxon>Bacilli</taxon>
        <taxon>Lactobacillales</taxon>
        <taxon>Enterococcaceae</taxon>
        <taxon>Enterococcus</taxon>
    </lineage>
</organism>
<reference evidence="2 3" key="1">
    <citation type="submission" date="2016-06" db="EMBL/GenBank/DDBJ databases">
        <title>Four novel species of enterococci isolated from chicken manure.</title>
        <authorList>
            <person name="Van Tyne D."/>
        </authorList>
    </citation>
    <scope>NUCLEOTIDE SEQUENCE [LARGE SCALE GENOMIC DNA]</scope>
    <source>
        <strain evidence="2 3">CU12B</strain>
    </source>
</reference>
<dbReference type="RefSeq" id="WP_161902116.1">
    <property type="nucleotide sequence ID" value="NZ_MAEL01000038.1"/>
</dbReference>
<comment type="caution">
    <text evidence="2">The sequence shown here is derived from an EMBL/GenBank/DDBJ whole genome shotgun (WGS) entry which is preliminary data.</text>
</comment>
<accession>A0ABQ6YZV4</accession>
<keyword evidence="1" id="KW-0812">Transmembrane</keyword>
<evidence type="ECO:0000256" key="1">
    <source>
        <dbReference type="SAM" id="Phobius"/>
    </source>
</evidence>
<proteinExistence type="predicted"/>